<sequence length="104" mass="11961">MFKILNQCEVSNSLNEGPKTVERTPLQIYEKDLLLRQLERIKGTLLNVVVFFPCWEKERQLRIRDPLPRRGKFRRACRKKQVPTAPGAALCGKKYCGGNQCLGT</sequence>
<comment type="caution">
    <text evidence="1">The sequence shown here is derived from an EMBL/GenBank/DDBJ whole genome shotgun (WGS) entry which is preliminary data.</text>
</comment>
<keyword evidence="2" id="KW-1185">Reference proteome</keyword>
<evidence type="ECO:0000313" key="2">
    <source>
        <dbReference type="Proteomes" id="UP001497382"/>
    </source>
</evidence>
<accession>A0AAV1Z8C8</accession>
<dbReference type="EMBL" id="CAXIEN010000024">
    <property type="protein sequence ID" value="CAL1266572.1"/>
    <property type="molecule type" value="Genomic_DNA"/>
</dbReference>
<gene>
    <name evidence="1" type="ORF">LARSCL_LOCUS3166</name>
</gene>
<reference evidence="1 2" key="1">
    <citation type="submission" date="2024-04" db="EMBL/GenBank/DDBJ databases">
        <authorList>
            <person name="Rising A."/>
            <person name="Reimegard J."/>
            <person name="Sonavane S."/>
            <person name="Akerstrom W."/>
            <person name="Nylinder S."/>
            <person name="Hedman E."/>
            <person name="Kallberg Y."/>
        </authorList>
    </citation>
    <scope>NUCLEOTIDE SEQUENCE [LARGE SCALE GENOMIC DNA]</scope>
</reference>
<proteinExistence type="predicted"/>
<dbReference type="AlphaFoldDB" id="A0AAV1Z8C8"/>
<protein>
    <submittedName>
        <fullName evidence="1">Uncharacterized protein</fullName>
    </submittedName>
</protein>
<organism evidence="1 2">
    <name type="scientific">Larinioides sclopetarius</name>
    <dbReference type="NCBI Taxonomy" id="280406"/>
    <lineage>
        <taxon>Eukaryota</taxon>
        <taxon>Metazoa</taxon>
        <taxon>Ecdysozoa</taxon>
        <taxon>Arthropoda</taxon>
        <taxon>Chelicerata</taxon>
        <taxon>Arachnida</taxon>
        <taxon>Araneae</taxon>
        <taxon>Araneomorphae</taxon>
        <taxon>Entelegynae</taxon>
        <taxon>Araneoidea</taxon>
        <taxon>Araneidae</taxon>
        <taxon>Larinioides</taxon>
    </lineage>
</organism>
<name>A0AAV1Z8C8_9ARAC</name>
<dbReference type="Proteomes" id="UP001497382">
    <property type="component" value="Unassembled WGS sequence"/>
</dbReference>
<evidence type="ECO:0000313" key="1">
    <source>
        <dbReference type="EMBL" id="CAL1266572.1"/>
    </source>
</evidence>